<evidence type="ECO:0000259" key="9">
    <source>
        <dbReference type="PROSITE" id="PS52035"/>
    </source>
</evidence>
<keyword evidence="11" id="KW-1185">Reference proteome</keyword>
<dbReference type="OrthoDB" id="9811296at2"/>
<dbReference type="SUPFAM" id="SSF53187">
    <property type="entry name" value="Zn-dependent exopeptidases"/>
    <property type="match status" value="1"/>
</dbReference>
<keyword evidence="4 10" id="KW-0378">Hydrolase</keyword>
<dbReference type="PROSITE" id="PS51782">
    <property type="entry name" value="LYSM"/>
    <property type="match status" value="1"/>
</dbReference>
<dbReference type="InterPro" id="IPR000834">
    <property type="entry name" value="Peptidase_M14"/>
</dbReference>
<dbReference type="InterPro" id="IPR036779">
    <property type="entry name" value="LysM_dom_sf"/>
</dbReference>
<dbReference type="GO" id="GO:0005615">
    <property type="term" value="C:extracellular space"/>
    <property type="evidence" value="ECO:0007669"/>
    <property type="project" value="TreeGrafter"/>
</dbReference>
<dbReference type="InterPro" id="IPR002477">
    <property type="entry name" value="Peptidoglycan-bd-like"/>
</dbReference>
<name>A0A2T0BM97_9CLOT</name>
<dbReference type="PANTHER" id="PTHR11705:SF143">
    <property type="entry name" value="SLL0236 PROTEIN"/>
    <property type="match status" value="1"/>
</dbReference>
<proteinExistence type="inferred from homology"/>
<evidence type="ECO:0000256" key="3">
    <source>
        <dbReference type="ARBA" id="ARBA00022670"/>
    </source>
</evidence>
<evidence type="ECO:0000256" key="6">
    <source>
        <dbReference type="ARBA" id="ARBA00023049"/>
    </source>
</evidence>
<dbReference type="InterPro" id="IPR036365">
    <property type="entry name" value="PGBD-like_sf"/>
</dbReference>
<gene>
    <name evidence="10" type="ORF">CLLU_20520</name>
</gene>
<dbReference type="SUPFAM" id="SSF54106">
    <property type="entry name" value="LysM domain"/>
    <property type="match status" value="1"/>
</dbReference>
<comment type="similarity">
    <text evidence="2 7">Belongs to the peptidase M14 family.</text>
</comment>
<dbReference type="Pfam" id="PF01476">
    <property type="entry name" value="LysM"/>
    <property type="match status" value="1"/>
</dbReference>
<evidence type="ECO:0000256" key="5">
    <source>
        <dbReference type="ARBA" id="ARBA00022833"/>
    </source>
</evidence>
<evidence type="ECO:0000256" key="4">
    <source>
        <dbReference type="ARBA" id="ARBA00022801"/>
    </source>
</evidence>
<evidence type="ECO:0000256" key="1">
    <source>
        <dbReference type="ARBA" id="ARBA00001947"/>
    </source>
</evidence>
<dbReference type="EMBL" id="PVXP01000027">
    <property type="protein sequence ID" value="PRR84998.1"/>
    <property type="molecule type" value="Genomic_DNA"/>
</dbReference>
<evidence type="ECO:0000313" key="10">
    <source>
        <dbReference type="EMBL" id="PRR84998.1"/>
    </source>
</evidence>
<dbReference type="Gene3D" id="3.10.350.10">
    <property type="entry name" value="LysM domain"/>
    <property type="match status" value="1"/>
</dbReference>
<keyword evidence="6" id="KW-0482">Metalloprotease</keyword>
<evidence type="ECO:0000259" key="8">
    <source>
        <dbReference type="PROSITE" id="PS51782"/>
    </source>
</evidence>
<organism evidence="10 11">
    <name type="scientific">Clostridium luticellarii</name>
    <dbReference type="NCBI Taxonomy" id="1691940"/>
    <lineage>
        <taxon>Bacteria</taxon>
        <taxon>Bacillati</taxon>
        <taxon>Bacillota</taxon>
        <taxon>Clostridia</taxon>
        <taxon>Eubacteriales</taxon>
        <taxon>Clostridiaceae</taxon>
        <taxon>Clostridium</taxon>
    </lineage>
</organism>
<dbReference type="CDD" id="cd00118">
    <property type="entry name" value="LysM"/>
    <property type="match status" value="1"/>
</dbReference>
<comment type="caution">
    <text evidence="10">The sequence shown here is derived from an EMBL/GenBank/DDBJ whole genome shotgun (WGS) entry which is preliminary data.</text>
</comment>
<protein>
    <submittedName>
        <fullName evidence="10">Gamma-D-glutamyl-L-diamino acid endopeptidase 1</fullName>
        <ecNumber evidence="10">3.4.19.11</ecNumber>
    </submittedName>
</protein>
<dbReference type="Pfam" id="PF01471">
    <property type="entry name" value="PG_binding_1"/>
    <property type="match status" value="1"/>
</dbReference>
<dbReference type="GO" id="GO:0006508">
    <property type="term" value="P:proteolysis"/>
    <property type="evidence" value="ECO:0007669"/>
    <property type="project" value="UniProtKB-KW"/>
</dbReference>
<dbReference type="CDD" id="cd06229">
    <property type="entry name" value="M14_Endopeptidase_I"/>
    <property type="match status" value="1"/>
</dbReference>
<dbReference type="InterPro" id="IPR036366">
    <property type="entry name" value="PGBDSf"/>
</dbReference>
<dbReference type="InterPro" id="IPR034274">
    <property type="entry name" value="ENP1_M14_CPD"/>
</dbReference>
<dbReference type="GO" id="GO:0008270">
    <property type="term" value="F:zinc ion binding"/>
    <property type="evidence" value="ECO:0007669"/>
    <property type="project" value="InterPro"/>
</dbReference>
<dbReference type="SUPFAM" id="SSF47090">
    <property type="entry name" value="PGBD-like"/>
    <property type="match status" value="1"/>
</dbReference>
<evidence type="ECO:0000256" key="2">
    <source>
        <dbReference type="ARBA" id="ARBA00005988"/>
    </source>
</evidence>
<dbReference type="Gene3D" id="3.40.630.10">
    <property type="entry name" value="Zn peptidases"/>
    <property type="match status" value="1"/>
</dbReference>
<evidence type="ECO:0000313" key="11">
    <source>
        <dbReference type="Proteomes" id="UP000237798"/>
    </source>
</evidence>
<feature type="domain" description="LysM" evidence="8">
    <location>
        <begin position="73"/>
        <end position="117"/>
    </location>
</feature>
<keyword evidence="3" id="KW-0645">Protease</keyword>
<comment type="cofactor">
    <cofactor evidence="1">
        <name>Zn(2+)</name>
        <dbReference type="ChEBI" id="CHEBI:29105"/>
    </cofactor>
</comment>
<dbReference type="InterPro" id="IPR018392">
    <property type="entry name" value="LysM"/>
</dbReference>
<dbReference type="Gene3D" id="1.10.101.10">
    <property type="entry name" value="PGBD-like superfamily/PGBD"/>
    <property type="match status" value="1"/>
</dbReference>
<dbReference type="AlphaFoldDB" id="A0A2T0BM97"/>
<dbReference type="PANTHER" id="PTHR11705">
    <property type="entry name" value="PROTEASE FAMILY M14 CARBOXYPEPTIDASE A,B"/>
    <property type="match status" value="1"/>
</dbReference>
<dbReference type="RefSeq" id="WP_106009640.1">
    <property type="nucleotide sequence ID" value="NZ_JALCQO010000045.1"/>
</dbReference>
<dbReference type="Proteomes" id="UP000237798">
    <property type="component" value="Unassembled WGS sequence"/>
</dbReference>
<dbReference type="Pfam" id="PF00246">
    <property type="entry name" value="Peptidase_M14"/>
    <property type="match status" value="1"/>
</dbReference>
<dbReference type="SMART" id="SM00257">
    <property type="entry name" value="LysM"/>
    <property type="match status" value="1"/>
</dbReference>
<sequence>MPNFKLGSRGNQVMQIQATLEKIGYNPGPIDGMYGVQTENAVKNFQRNNGLIPDGIIGENTYRILRSFMLGYDEYTIRPGDTLYSIARKYGTQVYRIITANPLVEPFGLIPGNTIKVPYSIDVVDTNINYTYDVLETDLRGLKARYPFIDFGSIGQSVLGRQLYYVKLGVGQNQVSYNGAHHSLEWITVPLLMKFIENFARSYSEGTSIRGYNIGDIWSRSSIYIVPMVNPDGVELVLNGLSSDNPFYNDLIRWNRGSTDFSKDWQANNRGVDINHNYNASWQLSKDAEPSYGVYGPGPTRYSGPYAESEPETRTMVAFTNNHNFRLVLAYHSQGRVIYWQYDDLTPPESRRIAELFSKVSGYSLEETTGITSYSGYKDWFIQDHGKPGFTIEVGSGTNPLPISQFDEIYSENEELLLLASVI</sequence>
<dbReference type="PRINTS" id="PR00765">
    <property type="entry name" value="CRBOXYPTASEA"/>
</dbReference>
<dbReference type="EC" id="3.4.19.11" evidence="10"/>
<keyword evidence="5" id="KW-0862">Zinc</keyword>
<dbReference type="GO" id="GO:0004181">
    <property type="term" value="F:metallocarboxypeptidase activity"/>
    <property type="evidence" value="ECO:0007669"/>
    <property type="project" value="InterPro"/>
</dbReference>
<dbReference type="SMART" id="SM00631">
    <property type="entry name" value="Zn_pept"/>
    <property type="match status" value="1"/>
</dbReference>
<accession>A0A2T0BM97</accession>
<feature type="active site" description="Proton donor/acceptor" evidence="7">
    <location>
        <position position="393"/>
    </location>
</feature>
<feature type="domain" description="Peptidase M14" evidence="9">
    <location>
        <begin position="128"/>
        <end position="423"/>
    </location>
</feature>
<evidence type="ECO:0000256" key="7">
    <source>
        <dbReference type="PROSITE-ProRule" id="PRU01379"/>
    </source>
</evidence>
<reference evidence="10 11" key="1">
    <citation type="submission" date="2018-03" db="EMBL/GenBank/DDBJ databases">
        <title>Genome sequence of Clostridium luticellarii DSM 29923.</title>
        <authorList>
            <person name="Poehlein A."/>
            <person name="Daniel R."/>
        </authorList>
    </citation>
    <scope>NUCLEOTIDE SEQUENCE [LARGE SCALE GENOMIC DNA]</scope>
    <source>
        <strain evidence="10 11">DSM 29923</strain>
    </source>
</reference>
<dbReference type="PROSITE" id="PS52035">
    <property type="entry name" value="PEPTIDASE_M14"/>
    <property type="match status" value="1"/>
</dbReference>